<feature type="non-terminal residue" evidence="1">
    <location>
        <position position="1"/>
    </location>
</feature>
<protein>
    <submittedName>
        <fullName evidence="1">Uncharacterized protein</fullName>
    </submittedName>
</protein>
<proteinExistence type="predicted"/>
<reference evidence="1" key="1">
    <citation type="journal article" date="2015" name="Nature">
        <title>Complex archaea that bridge the gap between prokaryotes and eukaryotes.</title>
        <authorList>
            <person name="Spang A."/>
            <person name="Saw J.H."/>
            <person name="Jorgensen S.L."/>
            <person name="Zaremba-Niedzwiedzka K."/>
            <person name="Martijn J."/>
            <person name="Lind A.E."/>
            <person name="van Eijk R."/>
            <person name="Schleper C."/>
            <person name="Guy L."/>
            <person name="Ettema T.J."/>
        </authorList>
    </citation>
    <scope>NUCLEOTIDE SEQUENCE</scope>
</reference>
<gene>
    <name evidence="1" type="ORF">LCGC14_1535570</name>
</gene>
<accession>A0A0F9LVG2</accession>
<sequence length="148" mass="14983">GNVGIGTVTPTILVSANEKAGLTAEGGHAIRMTNKTGLASVIGQLVQTITTDDSFDTAVAQSDEVFGVVYEAGIADGSECWVVVAGIADVLMDAGGSTAGSRLISSNAVGRADIWDVGGAVATHFQEIGHCIEDRVGAGLARAVLHFN</sequence>
<comment type="caution">
    <text evidence="1">The sequence shown here is derived from an EMBL/GenBank/DDBJ whole genome shotgun (WGS) entry which is preliminary data.</text>
</comment>
<organism evidence="1">
    <name type="scientific">marine sediment metagenome</name>
    <dbReference type="NCBI Taxonomy" id="412755"/>
    <lineage>
        <taxon>unclassified sequences</taxon>
        <taxon>metagenomes</taxon>
        <taxon>ecological metagenomes</taxon>
    </lineage>
</organism>
<dbReference type="EMBL" id="LAZR01011560">
    <property type="protein sequence ID" value="KKM61062.1"/>
    <property type="molecule type" value="Genomic_DNA"/>
</dbReference>
<dbReference type="AlphaFoldDB" id="A0A0F9LVG2"/>
<evidence type="ECO:0000313" key="1">
    <source>
        <dbReference type="EMBL" id="KKM61062.1"/>
    </source>
</evidence>
<name>A0A0F9LVG2_9ZZZZ</name>